<accession>A0A1B8B2L9</accession>
<evidence type="ECO:0000313" key="3">
    <source>
        <dbReference type="Proteomes" id="UP000091967"/>
    </source>
</evidence>
<dbReference type="OrthoDB" id="5090840at2759"/>
<dbReference type="AlphaFoldDB" id="A0A1B8B2L9"/>
<feature type="compositionally biased region" description="Polar residues" evidence="1">
    <location>
        <begin position="87"/>
        <end position="97"/>
    </location>
</feature>
<comment type="caution">
    <text evidence="2">The sequence shown here is derived from an EMBL/GenBank/DDBJ whole genome shotgun (WGS) entry which is preliminary data.</text>
</comment>
<reference evidence="2 3" key="1">
    <citation type="submission" date="2016-06" db="EMBL/GenBank/DDBJ databases">
        <title>Living apart together: crosstalk between the core and supernumerary genomes in a fungal plant pathogen.</title>
        <authorList>
            <person name="Vanheule A."/>
            <person name="Audenaert K."/>
            <person name="Warris S."/>
            <person name="Van De Geest H."/>
            <person name="Schijlen E."/>
            <person name="Hofte M."/>
            <person name="De Saeger S."/>
            <person name="Haesaert G."/>
            <person name="Waalwijk C."/>
            <person name="Van Der Lee T."/>
        </authorList>
    </citation>
    <scope>NUCLEOTIDE SEQUENCE [LARGE SCALE GENOMIC DNA]</scope>
    <source>
        <strain evidence="2 3">2516</strain>
    </source>
</reference>
<evidence type="ECO:0000256" key="1">
    <source>
        <dbReference type="SAM" id="MobiDB-lite"/>
    </source>
</evidence>
<organism evidence="2 3">
    <name type="scientific">Fusarium poae</name>
    <dbReference type="NCBI Taxonomy" id="36050"/>
    <lineage>
        <taxon>Eukaryota</taxon>
        <taxon>Fungi</taxon>
        <taxon>Dikarya</taxon>
        <taxon>Ascomycota</taxon>
        <taxon>Pezizomycotina</taxon>
        <taxon>Sordariomycetes</taxon>
        <taxon>Hypocreomycetidae</taxon>
        <taxon>Hypocreales</taxon>
        <taxon>Nectriaceae</taxon>
        <taxon>Fusarium</taxon>
    </lineage>
</organism>
<protein>
    <submittedName>
        <fullName evidence="2">Uncharacterized protein</fullName>
    </submittedName>
</protein>
<dbReference type="OMA" id="QMYPLPA"/>
<evidence type="ECO:0000313" key="2">
    <source>
        <dbReference type="EMBL" id="OBS26982.1"/>
    </source>
</evidence>
<dbReference type="Proteomes" id="UP000091967">
    <property type="component" value="Unassembled WGS sequence"/>
</dbReference>
<proteinExistence type="predicted"/>
<gene>
    <name evidence="2" type="ORF">FPOA_00923</name>
</gene>
<feature type="compositionally biased region" description="Basic residues" evidence="1">
    <location>
        <begin position="73"/>
        <end position="82"/>
    </location>
</feature>
<sequence>MAARRSQFVDATEAPGLYYQDPRYIYHVPQTPLRNMAPAPIRLSEDYYNQMYPLPATPPTPYILNACCRGRSHSRSRRRRASRPSNIYDSDGSTDSYPSYADGQPTQQGADLLPPRIALRRLSDFLYEAAVFYNKQLREFADEHHDSGYTSNDALRQLLWKDWMNHRDDVTREYFTSTKTNTTTLFCQVEAAAETHWLEDPDIEARFNSTLKILQAMCDEIVRMADKAMSDWRTCYFLAVELNNARSYASPEGLVQRHLFSGWDKAKSW</sequence>
<feature type="region of interest" description="Disordered" evidence="1">
    <location>
        <begin position="73"/>
        <end position="112"/>
    </location>
</feature>
<keyword evidence="3" id="KW-1185">Reference proteome</keyword>
<name>A0A1B8B2L9_FUSPO</name>
<dbReference type="EMBL" id="LYXU01000001">
    <property type="protein sequence ID" value="OBS26982.1"/>
    <property type="molecule type" value="Genomic_DNA"/>
</dbReference>